<keyword evidence="3" id="KW-1185">Reference proteome</keyword>
<dbReference type="PANTHER" id="PTHR11669">
    <property type="entry name" value="REPLICATION FACTOR C / DNA POLYMERASE III GAMMA-TAU SUBUNIT"/>
    <property type="match status" value="1"/>
</dbReference>
<dbReference type="GO" id="GO:0006281">
    <property type="term" value="P:DNA repair"/>
    <property type="evidence" value="ECO:0007669"/>
    <property type="project" value="TreeGrafter"/>
</dbReference>
<evidence type="ECO:0000256" key="1">
    <source>
        <dbReference type="SAM" id="MobiDB-lite"/>
    </source>
</evidence>
<reference evidence="2" key="2">
    <citation type="submission" date="2020-08" db="EMBL/GenBank/DDBJ databases">
        <title>Plant Genome Project.</title>
        <authorList>
            <person name="Zhang R.-G."/>
        </authorList>
    </citation>
    <scope>NUCLEOTIDE SEQUENCE</scope>
    <source>
        <strain evidence="2">Huo1</strain>
        <tissue evidence="2">Leaf</tissue>
    </source>
</reference>
<name>A0A8X8ZFD4_SALSN</name>
<sequence>MDLNLTEENLHEFNKRNALIEARYNDSSPYFKGLTDFSLDINRGKLSGYNPSWRESVSSGSKSRFAVKVREWSSSWFSQKKHKRGNSSSRFSSNKTSQDGCASKTTESVEAAAKVKAKKKKKESERENGTLLGMINEDTTMASQKPLRERDFEPLPMLPLSPLNEPLLESLPHTLPQITQPKVLSFPSPPPTPLSESQSAPTSPMVLQSPAPAHQTPSTGGVRHENQETNTNEYEREYIWAEKYRPLHLQDFLCNRKAALELQAVVRNLHEKGEDCGHFIFEGNPGVGKRTMICALLREAFGPDKVQAKEERKEFHFKGEAEESIHVSLMVSPQHTEVNLSELKGYAKHVILELINEKNQNSDKVLHSNLGNSRAIILYEADKLSTDSLLYMKWMLEKFKGFNKILKVLASIAHQEGIKLPQQLANKITHNSRNNLRQAIRSFEATWNFKFSIENCCKASLKGAQIRTGWEDTIAKIARNAVKEQSPKQL</sequence>
<protein>
    <recommendedName>
        <fullName evidence="4">Replication factor C subunit 3/5</fullName>
    </recommendedName>
</protein>
<feature type="compositionally biased region" description="Low complexity" evidence="1">
    <location>
        <begin position="87"/>
        <end position="97"/>
    </location>
</feature>
<dbReference type="Gene3D" id="3.40.50.300">
    <property type="entry name" value="P-loop containing nucleotide triphosphate hydrolases"/>
    <property type="match status" value="1"/>
</dbReference>
<evidence type="ECO:0008006" key="4">
    <source>
        <dbReference type="Google" id="ProtNLM"/>
    </source>
</evidence>
<dbReference type="Pfam" id="PF21960">
    <property type="entry name" value="RCF1-5-like_lid"/>
    <property type="match status" value="1"/>
</dbReference>
<dbReference type="SUPFAM" id="SSF52540">
    <property type="entry name" value="P-loop containing nucleoside triphosphate hydrolases"/>
    <property type="match status" value="1"/>
</dbReference>
<accession>A0A8X8ZFD4</accession>
<reference evidence="2" key="1">
    <citation type="submission" date="2018-01" db="EMBL/GenBank/DDBJ databases">
        <authorList>
            <person name="Mao J.F."/>
        </authorList>
    </citation>
    <scope>NUCLEOTIDE SEQUENCE</scope>
    <source>
        <strain evidence="2">Huo1</strain>
        <tissue evidence="2">Leaf</tissue>
    </source>
</reference>
<feature type="region of interest" description="Disordered" evidence="1">
    <location>
        <begin position="180"/>
        <end position="230"/>
    </location>
</feature>
<evidence type="ECO:0000313" key="2">
    <source>
        <dbReference type="EMBL" id="KAG6402767.1"/>
    </source>
</evidence>
<dbReference type="FunFam" id="1.10.8.60:FF:000030">
    <property type="entry name" value="replication factor C subunit 3"/>
    <property type="match status" value="1"/>
</dbReference>
<organism evidence="2">
    <name type="scientific">Salvia splendens</name>
    <name type="common">Scarlet sage</name>
    <dbReference type="NCBI Taxonomy" id="180675"/>
    <lineage>
        <taxon>Eukaryota</taxon>
        <taxon>Viridiplantae</taxon>
        <taxon>Streptophyta</taxon>
        <taxon>Embryophyta</taxon>
        <taxon>Tracheophyta</taxon>
        <taxon>Spermatophyta</taxon>
        <taxon>Magnoliopsida</taxon>
        <taxon>eudicotyledons</taxon>
        <taxon>Gunneridae</taxon>
        <taxon>Pentapetalae</taxon>
        <taxon>asterids</taxon>
        <taxon>lamiids</taxon>
        <taxon>Lamiales</taxon>
        <taxon>Lamiaceae</taxon>
        <taxon>Nepetoideae</taxon>
        <taxon>Mentheae</taxon>
        <taxon>Salviinae</taxon>
        <taxon>Salvia</taxon>
        <taxon>Salvia subgen. Calosphace</taxon>
        <taxon>core Calosphace</taxon>
    </lineage>
</organism>
<dbReference type="GO" id="GO:0005663">
    <property type="term" value="C:DNA replication factor C complex"/>
    <property type="evidence" value="ECO:0007669"/>
    <property type="project" value="TreeGrafter"/>
</dbReference>
<dbReference type="InterPro" id="IPR027417">
    <property type="entry name" value="P-loop_NTPase"/>
</dbReference>
<dbReference type="GO" id="GO:0006261">
    <property type="term" value="P:DNA-templated DNA replication"/>
    <property type="evidence" value="ECO:0007669"/>
    <property type="project" value="TreeGrafter"/>
</dbReference>
<dbReference type="Gene3D" id="1.10.8.60">
    <property type="match status" value="1"/>
</dbReference>
<dbReference type="PANTHER" id="PTHR11669:SF52">
    <property type="entry name" value="OS10G0574500 PROTEIN"/>
    <property type="match status" value="1"/>
</dbReference>
<gene>
    <name evidence="2" type="ORF">SASPL_134978</name>
</gene>
<proteinExistence type="predicted"/>
<dbReference type="EMBL" id="PNBA02000013">
    <property type="protein sequence ID" value="KAG6402767.1"/>
    <property type="molecule type" value="Genomic_DNA"/>
</dbReference>
<dbReference type="Proteomes" id="UP000298416">
    <property type="component" value="Unassembled WGS sequence"/>
</dbReference>
<dbReference type="GO" id="GO:0005634">
    <property type="term" value="C:nucleus"/>
    <property type="evidence" value="ECO:0007669"/>
    <property type="project" value="TreeGrafter"/>
</dbReference>
<feature type="region of interest" description="Disordered" evidence="1">
    <location>
        <begin position="81"/>
        <end position="142"/>
    </location>
</feature>
<comment type="caution">
    <text evidence="2">The sequence shown here is derived from an EMBL/GenBank/DDBJ whole genome shotgun (WGS) entry which is preliminary data.</text>
</comment>
<dbReference type="AlphaFoldDB" id="A0A8X8ZFD4"/>
<evidence type="ECO:0000313" key="3">
    <source>
        <dbReference type="Proteomes" id="UP000298416"/>
    </source>
</evidence>
<dbReference type="InterPro" id="IPR050238">
    <property type="entry name" value="DNA_Rep/Repair_Clamp_Loader"/>
</dbReference>
<dbReference type="GO" id="GO:0003689">
    <property type="term" value="F:DNA clamp loader activity"/>
    <property type="evidence" value="ECO:0007669"/>
    <property type="project" value="TreeGrafter"/>
</dbReference>